<sequence>MFALISTMSNMTSNGIKFNGQNYNDWIEYVKLNAGLLGLDSALVMDEPTKPTDTSSEASSEADKKLWQNWERSNRLMMSFLKLSIAPNVKPSQPKTENVREFVAEIKKCTMIDIMDKSVVVALIDDLSNREYTIAQSMDEHITHMVNIYNQLKGLDMDLGERVLVEFMLKSCKGDDFKQFRRTYNQLKEKWSLSDTKAMLMQEEARQREELKVKLPQANFVYHGNSNAGSSGGKAPSKKWKNKGKQLFKVQPAEVRIYNPNEKKLDSKTISGYFIGYPERSKEYRFYCPNHSTRIVVSENARFIENGKARGSVGARDVEIRESLMDKNPSSDLSQVDVHIIVAQPQGMNMEQQQMDASNPIMDAIVQEDEENAQSGKQSVIATSTMEVEFVACFEATVQSLWLCNFVDGLGIIDTIAKPMRIYCDNATAVFFSKNDRYSKGAKHMDLKYLSVKDGGAKSKSSNSAHWHQ</sequence>
<dbReference type="CDD" id="cd09272">
    <property type="entry name" value="RNase_HI_RT_Ty1"/>
    <property type="match status" value="1"/>
</dbReference>
<proteinExistence type="predicted"/>
<dbReference type="Proteomes" id="UP001396334">
    <property type="component" value="Unassembled WGS sequence"/>
</dbReference>
<keyword evidence="3" id="KW-1185">Reference proteome</keyword>
<dbReference type="EMBL" id="JBBPBN010000020">
    <property type="protein sequence ID" value="KAK9017626.1"/>
    <property type="molecule type" value="Genomic_DNA"/>
</dbReference>
<evidence type="ECO:0000313" key="3">
    <source>
        <dbReference type="Proteomes" id="UP001396334"/>
    </source>
</evidence>
<evidence type="ECO:0000313" key="2">
    <source>
        <dbReference type="EMBL" id="KAK9017626.1"/>
    </source>
</evidence>
<reference evidence="2 3" key="1">
    <citation type="journal article" date="2024" name="G3 (Bethesda)">
        <title>Genome assembly of Hibiscus sabdariffa L. provides insights into metabolisms of medicinal natural products.</title>
        <authorList>
            <person name="Kim T."/>
        </authorList>
    </citation>
    <scope>NUCLEOTIDE SEQUENCE [LARGE SCALE GENOMIC DNA]</scope>
    <source>
        <strain evidence="2">TK-2024</strain>
        <tissue evidence="2">Old leaves</tissue>
    </source>
</reference>
<accession>A0ABR2RXD1</accession>
<comment type="caution">
    <text evidence="2">The sequence shown here is derived from an EMBL/GenBank/DDBJ whole genome shotgun (WGS) entry which is preliminary data.</text>
</comment>
<gene>
    <name evidence="2" type="ORF">V6N11_080102</name>
</gene>
<dbReference type="Pfam" id="PF25597">
    <property type="entry name" value="SH3_retrovirus"/>
    <property type="match status" value="1"/>
</dbReference>
<protein>
    <recommendedName>
        <fullName evidence="1">Retroviral polymerase SH3-like domain-containing protein</fullName>
    </recommendedName>
</protein>
<name>A0ABR2RXD1_9ROSI</name>
<evidence type="ECO:0000259" key="1">
    <source>
        <dbReference type="Pfam" id="PF25597"/>
    </source>
</evidence>
<dbReference type="InterPro" id="IPR057670">
    <property type="entry name" value="SH3_retrovirus"/>
</dbReference>
<organism evidence="2 3">
    <name type="scientific">Hibiscus sabdariffa</name>
    <name type="common">roselle</name>
    <dbReference type="NCBI Taxonomy" id="183260"/>
    <lineage>
        <taxon>Eukaryota</taxon>
        <taxon>Viridiplantae</taxon>
        <taxon>Streptophyta</taxon>
        <taxon>Embryophyta</taxon>
        <taxon>Tracheophyta</taxon>
        <taxon>Spermatophyta</taxon>
        <taxon>Magnoliopsida</taxon>
        <taxon>eudicotyledons</taxon>
        <taxon>Gunneridae</taxon>
        <taxon>Pentapetalae</taxon>
        <taxon>rosids</taxon>
        <taxon>malvids</taxon>
        <taxon>Malvales</taxon>
        <taxon>Malvaceae</taxon>
        <taxon>Malvoideae</taxon>
        <taxon>Hibiscus</taxon>
    </lineage>
</organism>
<feature type="domain" description="Retroviral polymerase SH3-like" evidence="1">
    <location>
        <begin position="254"/>
        <end position="307"/>
    </location>
</feature>